<feature type="chain" id="PRO_5002135325" description="Lipoprotein" evidence="1">
    <location>
        <begin position="20"/>
        <end position="154"/>
    </location>
</feature>
<dbReference type="OrthoDB" id="674823at2"/>
<accession>A0A0C1L775</accession>
<feature type="signal peptide" evidence="1">
    <location>
        <begin position="1"/>
        <end position="19"/>
    </location>
</feature>
<dbReference type="STRING" id="1349421.OI18_07115"/>
<dbReference type="PROSITE" id="PS51257">
    <property type="entry name" value="PROKAR_LIPOPROTEIN"/>
    <property type="match status" value="1"/>
</dbReference>
<dbReference type="Proteomes" id="UP000031408">
    <property type="component" value="Unassembled WGS sequence"/>
</dbReference>
<reference evidence="2 3" key="1">
    <citation type="submission" date="2014-11" db="EMBL/GenBank/DDBJ databases">
        <title>Genome sequence of Flavihumibacter solisilvae 3-3.</title>
        <authorList>
            <person name="Zhou G."/>
            <person name="Li M."/>
            <person name="Wang G."/>
        </authorList>
    </citation>
    <scope>NUCLEOTIDE SEQUENCE [LARGE SCALE GENOMIC DNA]</scope>
    <source>
        <strain evidence="2 3">3-3</strain>
    </source>
</reference>
<evidence type="ECO:0000313" key="2">
    <source>
        <dbReference type="EMBL" id="KIC95361.1"/>
    </source>
</evidence>
<keyword evidence="1" id="KW-0732">Signal</keyword>
<evidence type="ECO:0000313" key="3">
    <source>
        <dbReference type="Proteomes" id="UP000031408"/>
    </source>
</evidence>
<evidence type="ECO:0008006" key="4">
    <source>
        <dbReference type="Google" id="ProtNLM"/>
    </source>
</evidence>
<evidence type="ECO:0000256" key="1">
    <source>
        <dbReference type="SAM" id="SignalP"/>
    </source>
</evidence>
<protein>
    <recommendedName>
        <fullName evidence="4">Lipoprotein</fullName>
    </recommendedName>
</protein>
<organism evidence="2 3">
    <name type="scientific">Flavihumibacter solisilvae</name>
    <dbReference type="NCBI Taxonomy" id="1349421"/>
    <lineage>
        <taxon>Bacteria</taxon>
        <taxon>Pseudomonadati</taxon>
        <taxon>Bacteroidota</taxon>
        <taxon>Chitinophagia</taxon>
        <taxon>Chitinophagales</taxon>
        <taxon>Chitinophagaceae</taxon>
        <taxon>Flavihumibacter</taxon>
    </lineage>
</organism>
<sequence length="154" mass="17429">MLPRISLSGFLLSATIAAALSCSPTGQTDRLEYNFDEGARHRRLVMDIPSGAVSELHQRDETGNLVRTFRYKDGSEFYVACRDVAMRPVVAIERTTESTTTLVKSMGDQGNGTYQNGTHWRRQARDGFVIGYDFVESERLEEYDRALHSVRFTK</sequence>
<dbReference type="EMBL" id="JSVC01000007">
    <property type="protein sequence ID" value="KIC95361.1"/>
    <property type="molecule type" value="Genomic_DNA"/>
</dbReference>
<name>A0A0C1L775_9BACT</name>
<proteinExistence type="predicted"/>
<keyword evidence="3" id="KW-1185">Reference proteome</keyword>
<comment type="caution">
    <text evidence="2">The sequence shown here is derived from an EMBL/GenBank/DDBJ whole genome shotgun (WGS) entry which is preliminary data.</text>
</comment>
<dbReference type="AlphaFoldDB" id="A0A0C1L775"/>
<gene>
    <name evidence="2" type="ORF">OI18_07115</name>
</gene>
<dbReference type="RefSeq" id="WP_039138441.1">
    <property type="nucleotide sequence ID" value="NZ_JSVC01000007.1"/>
</dbReference>